<evidence type="ECO:0000313" key="20">
    <source>
        <dbReference type="Proteomes" id="UP000051621"/>
    </source>
</evidence>
<dbReference type="Pfam" id="PF01149">
    <property type="entry name" value="Fapy_DNA_glyco"/>
    <property type="match status" value="1"/>
</dbReference>
<comment type="caution">
    <text evidence="19">The sequence shown here is derived from an EMBL/GenBank/DDBJ whole genome shotgun (WGS) entry which is preliminary data.</text>
</comment>
<evidence type="ECO:0000256" key="2">
    <source>
        <dbReference type="ARBA" id="ARBA00009409"/>
    </source>
</evidence>
<comment type="catalytic activity">
    <reaction evidence="14 16">
        <text>2'-deoxyribonucleotide-(2'-deoxyribose 5'-phosphate)-2'-deoxyribonucleotide-DNA = a 3'-end 2'-deoxyribonucleotide-(2,3-dehydro-2,3-deoxyribose 5'-phosphate)-DNA + a 5'-end 5'-phospho-2'-deoxyribonucleoside-DNA + H(+)</text>
        <dbReference type="Rhea" id="RHEA:66592"/>
        <dbReference type="Rhea" id="RHEA-COMP:13180"/>
        <dbReference type="Rhea" id="RHEA-COMP:16897"/>
        <dbReference type="Rhea" id="RHEA-COMP:17067"/>
        <dbReference type="ChEBI" id="CHEBI:15378"/>
        <dbReference type="ChEBI" id="CHEBI:136412"/>
        <dbReference type="ChEBI" id="CHEBI:157695"/>
        <dbReference type="ChEBI" id="CHEBI:167181"/>
        <dbReference type="EC" id="4.2.99.18"/>
    </reaction>
</comment>
<keyword evidence="5 16" id="KW-0227">DNA damage</keyword>
<evidence type="ECO:0000256" key="14">
    <source>
        <dbReference type="ARBA" id="ARBA00044632"/>
    </source>
</evidence>
<dbReference type="SMART" id="SM00898">
    <property type="entry name" value="Fapy_DNA_glyco"/>
    <property type="match status" value="1"/>
</dbReference>
<evidence type="ECO:0000256" key="10">
    <source>
        <dbReference type="ARBA" id="ARBA00023204"/>
    </source>
</evidence>
<dbReference type="InterPro" id="IPR010979">
    <property type="entry name" value="Ribosomal_uS13-like_H2TH"/>
</dbReference>
<sequence length="275" mass="31075">MPELPEVETVRRGLEQMVLGATIQEVTAPYPKIINGDLNNFCQLLRGRKILSIDRRGKYLLFNLSGELSLISHLRMEGKYFVKLSDEPVEKHTHVIFSLTDGRQLRYNDVRKFGRMELVPTAQKFEFAGIKKLGPEPTEDTFLVKAFFDSLCKKKKAIKTALLDQTLVAGLGNIYADEVLWLSRIHPETPACHLTQDETKLLHDNIIKELAEAVEAGGTTIRTYTDAFQHTGSFQFDLHVYGKKGKPCERCGTAIKKIVVGQRGTHFCPLCQKVE</sequence>
<comment type="subunit">
    <text evidence="3 16">Monomer.</text>
</comment>
<dbReference type="GO" id="GO:0003690">
    <property type="term" value="F:double-stranded DNA binding"/>
    <property type="evidence" value="ECO:0007669"/>
    <property type="project" value="UniProtKB-ARBA"/>
</dbReference>
<reference evidence="19 20" key="1">
    <citation type="journal article" date="2015" name="Genome Announc.">
        <title>Expanding the biotechnology potential of lactobacilli through comparative genomics of 213 strains and associated genera.</title>
        <authorList>
            <person name="Sun Z."/>
            <person name="Harris H.M."/>
            <person name="McCann A."/>
            <person name="Guo C."/>
            <person name="Argimon S."/>
            <person name="Zhang W."/>
            <person name="Yang X."/>
            <person name="Jeffery I.B."/>
            <person name="Cooney J.C."/>
            <person name="Kagawa T.F."/>
            <person name="Liu W."/>
            <person name="Song Y."/>
            <person name="Salvetti E."/>
            <person name="Wrobel A."/>
            <person name="Rasinkangas P."/>
            <person name="Parkhill J."/>
            <person name="Rea M.C."/>
            <person name="O'Sullivan O."/>
            <person name="Ritari J."/>
            <person name="Douillard F.P."/>
            <person name="Paul Ross R."/>
            <person name="Yang R."/>
            <person name="Briner A.E."/>
            <person name="Felis G.E."/>
            <person name="de Vos W.M."/>
            <person name="Barrangou R."/>
            <person name="Klaenhammer T.R."/>
            <person name="Caufield P.W."/>
            <person name="Cui Y."/>
            <person name="Zhang H."/>
            <person name="O'Toole P.W."/>
        </authorList>
    </citation>
    <scope>NUCLEOTIDE SEQUENCE [LARGE SCALE GENOMIC DNA]</scope>
    <source>
        <strain evidence="19 20">DSM 19910</strain>
    </source>
</reference>
<evidence type="ECO:0000256" key="8">
    <source>
        <dbReference type="ARBA" id="ARBA00022833"/>
    </source>
</evidence>
<evidence type="ECO:0000256" key="5">
    <source>
        <dbReference type="ARBA" id="ARBA00022763"/>
    </source>
</evidence>
<keyword evidence="11 16" id="KW-0456">Lyase</keyword>
<dbReference type="SUPFAM" id="SSF81624">
    <property type="entry name" value="N-terminal domain of MutM-like DNA repair proteins"/>
    <property type="match status" value="1"/>
</dbReference>
<dbReference type="GO" id="GO:0008270">
    <property type="term" value="F:zinc ion binding"/>
    <property type="evidence" value="ECO:0007669"/>
    <property type="project" value="UniProtKB-UniRule"/>
</dbReference>
<dbReference type="EC" id="3.2.2.23" evidence="16"/>
<gene>
    <name evidence="16" type="primary">mutM</name>
    <name evidence="16" type="synonym">fpg</name>
    <name evidence="19" type="ORF">FC81_GL000199</name>
</gene>
<evidence type="ECO:0000256" key="15">
    <source>
        <dbReference type="ARBA" id="ARBA00060177"/>
    </source>
</evidence>
<dbReference type="SUPFAM" id="SSF46946">
    <property type="entry name" value="S13-like H2TH domain"/>
    <property type="match status" value="1"/>
</dbReference>
<feature type="active site" description="Proton donor" evidence="16">
    <location>
        <position position="3"/>
    </location>
</feature>
<evidence type="ECO:0000256" key="4">
    <source>
        <dbReference type="ARBA" id="ARBA00022723"/>
    </source>
</evidence>
<dbReference type="InterPro" id="IPR015886">
    <property type="entry name" value="H2TH_FPG"/>
</dbReference>
<evidence type="ECO:0000256" key="7">
    <source>
        <dbReference type="ARBA" id="ARBA00022801"/>
    </source>
</evidence>
<evidence type="ECO:0000259" key="18">
    <source>
        <dbReference type="PROSITE" id="PS51068"/>
    </source>
</evidence>
<evidence type="ECO:0000256" key="11">
    <source>
        <dbReference type="ARBA" id="ARBA00023239"/>
    </source>
</evidence>
<dbReference type="STRING" id="1423731.FC81_GL000199"/>
<dbReference type="CDD" id="cd08966">
    <property type="entry name" value="EcFpg-like_N"/>
    <property type="match status" value="1"/>
</dbReference>
<dbReference type="PANTHER" id="PTHR22993">
    <property type="entry name" value="FORMAMIDOPYRIMIDINE-DNA GLYCOSYLASE"/>
    <property type="match status" value="1"/>
</dbReference>
<dbReference type="GO" id="GO:0003684">
    <property type="term" value="F:damaged DNA binding"/>
    <property type="evidence" value="ECO:0007669"/>
    <property type="project" value="InterPro"/>
</dbReference>
<keyword evidence="7 16" id="KW-0378">Hydrolase</keyword>
<dbReference type="Pfam" id="PF06827">
    <property type="entry name" value="zf-FPG_IleRS"/>
    <property type="match status" value="1"/>
</dbReference>
<protein>
    <recommendedName>
        <fullName evidence="16">Formamidopyrimidine-DNA glycosylase</fullName>
        <shortName evidence="16">Fapy-DNA glycosylase</shortName>
        <ecNumber evidence="16">3.2.2.23</ecNumber>
    </recommendedName>
    <alternativeName>
        <fullName evidence="16">DNA-(apurinic or apyrimidinic site) lyase MutM</fullName>
        <shortName evidence="16">AP lyase MutM</shortName>
        <ecNumber evidence="16">4.2.99.18</ecNumber>
    </alternativeName>
</protein>
<evidence type="ECO:0000256" key="1">
    <source>
        <dbReference type="ARBA" id="ARBA00001668"/>
    </source>
</evidence>
<feature type="active site" description="Schiff-base intermediate with DNA" evidence="16">
    <location>
        <position position="2"/>
    </location>
</feature>
<dbReference type="Gene3D" id="1.10.8.50">
    <property type="match status" value="1"/>
</dbReference>
<feature type="binding site" evidence="16">
    <location>
        <position position="92"/>
    </location>
    <ligand>
        <name>DNA</name>
        <dbReference type="ChEBI" id="CHEBI:16991"/>
    </ligand>
</feature>
<evidence type="ECO:0000256" key="16">
    <source>
        <dbReference type="HAMAP-Rule" id="MF_00103"/>
    </source>
</evidence>
<keyword evidence="6 16" id="KW-0863">Zinc-finger</keyword>
<dbReference type="PROSITE" id="PS51068">
    <property type="entry name" value="FPG_CAT"/>
    <property type="match status" value="1"/>
</dbReference>
<feature type="active site" description="Proton donor; for delta-elimination activity" evidence="16">
    <location>
        <position position="263"/>
    </location>
</feature>
<comment type="catalytic activity">
    <reaction evidence="1 16">
        <text>Hydrolysis of DNA containing ring-opened 7-methylguanine residues, releasing 2,6-diamino-4-hydroxy-5-(N-methyl)formamidopyrimidine.</text>
        <dbReference type="EC" id="3.2.2.23"/>
    </reaction>
</comment>
<feature type="domain" description="FPG-type" evidence="17">
    <location>
        <begin position="239"/>
        <end position="273"/>
    </location>
</feature>
<dbReference type="Proteomes" id="UP000051621">
    <property type="component" value="Unassembled WGS sequence"/>
</dbReference>
<keyword evidence="9 16" id="KW-0238">DNA-binding</keyword>
<dbReference type="InterPro" id="IPR012319">
    <property type="entry name" value="FPG_cat"/>
</dbReference>
<dbReference type="PANTHER" id="PTHR22993:SF9">
    <property type="entry name" value="FORMAMIDOPYRIMIDINE-DNA GLYCOSYLASE"/>
    <property type="match status" value="1"/>
</dbReference>
<dbReference type="GO" id="GO:0034039">
    <property type="term" value="F:8-oxo-7,8-dihydroguanine DNA N-glycosylase activity"/>
    <property type="evidence" value="ECO:0007669"/>
    <property type="project" value="TreeGrafter"/>
</dbReference>
<feature type="binding site" evidence="16">
    <location>
        <position position="154"/>
    </location>
    <ligand>
        <name>DNA</name>
        <dbReference type="ChEBI" id="CHEBI:16991"/>
    </ligand>
</feature>
<dbReference type="AlphaFoldDB" id="A0A0R1M502"/>
<dbReference type="SMART" id="SM01232">
    <property type="entry name" value="H2TH"/>
    <property type="match status" value="1"/>
</dbReference>
<dbReference type="OrthoDB" id="9800855at2"/>
<dbReference type="InterPro" id="IPR010663">
    <property type="entry name" value="Znf_FPG/IleRS"/>
</dbReference>
<comment type="cofactor">
    <cofactor evidence="16">
        <name>Zn(2+)</name>
        <dbReference type="ChEBI" id="CHEBI:29105"/>
    </cofactor>
    <text evidence="16">Binds 1 zinc ion per subunit.</text>
</comment>
<evidence type="ECO:0000259" key="17">
    <source>
        <dbReference type="PROSITE" id="PS51066"/>
    </source>
</evidence>
<dbReference type="Pfam" id="PF06831">
    <property type="entry name" value="H2TH"/>
    <property type="match status" value="1"/>
</dbReference>
<keyword evidence="12 16" id="KW-0511">Multifunctional enzyme</keyword>
<dbReference type="FunFam" id="3.20.190.10:FF:000001">
    <property type="entry name" value="Formamidopyrimidine-DNA glycosylase"/>
    <property type="match status" value="1"/>
</dbReference>
<evidence type="ECO:0000256" key="13">
    <source>
        <dbReference type="ARBA" id="ARBA00023295"/>
    </source>
</evidence>
<dbReference type="EC" id="4.2.99.18" evidence="16"/>
<dbReference type="InterPro" id="IPR035937">
    <property type="entry name" value="FPG_N"/>
</dbReference>
<dbReference type="GO" id="GO:0006284">
    <property type="term" value="P:base-excision repair"/>
    <property type="evidence" value="ECO:0007669"/>
    <property type="project" value="InterPro"/>
</dbReference>
<dbReference type="PATRIC" id="fig|1423731.3.peg.204"/>
<keyword evidence="4 16" id="KW-0479">Metal-binding</keyword>
<evidence type="ECO:0000256" key="9">
    <source>
        <dbReference type="ARBA" id="ARBA00023125"/>
    </source>
</evidence>
<dbReference type="InterPro" id="IPR000214">
    <property type="entry name" value="Znf_DNA_glyclase/AP_lyase"/>
</dbReference>
<comment type="function">
    <text evidence="16">Involved in base excision repair of DNA damaged by oxidation or by mutagenic agents. Acts as DNA glycosylase that recognizes and removes damaged bases. Has a preference for oxidized purines, such as 7,8-dihydro-8-oxoguanine (8-oxoG). Has AP (apurinic/apyrimidinic) lyase activity and introduces nicks in the DNA strand. Cleaves the DNA backbone by beta-delta elimination to generate a single-strand break at the site of the removed base with both 3'- and 5'-phosphates.</text>
</comment>
<dbReference type="HAMAP" id="MF_00103">
    <property type="entry name" value="Fapy_DNA_glycosyl"/>
    <property type="match status" value="1"/>
</dbReference>
<dbReference type="PROSITE" id="PS51066">
    <property type="entry name" value="ZF_FPG_2"/>
    <property type="match status" value="1"/>
</dbReference>
<comment type="similarity">
    <text evidence="2 16">Belongs to the FPG family.</text>
</comment>
<dbReference type="PROSITE" id="PS01242">
    <property type="entry name" value="ZF_FPG_1"/>
    <property type="match status" value="1"/>
</dbReference>
<comment type="function">
    <text evidence="15">Involved in base excision repair of DNA damaged by oxidation or by mutagenic agents. Acts as a DNA glycosylase that recognizes and removes damaged bases. Has a preference for oxidized purines, such as 7,8-dihydro-8-oxoguanine (8-oxoG). Has AP (apurinic/apyrimidinic) lyase activity and introduces nicks in the DNA strand. Cleaves the DNA backbone by beta-delta elimination to generate a single-strand break at the site of the removed base with both 3'- and 5'-phosphates.</text>
</comment>
<dbReference type="NCBIfam" id="TIGR00577">
    <property type="entry name" value="fpg"/>
    <property type="match status" value="1"/>
</dbReference>
<name>A0A0R1M502_9LACO</name>
<keyword evidence="10 16" id="KW-0234">DNA repair</keyword>
<dbReference type="InterPro" id="IPR015887">
    <property type="entry name" value="DNA_glyclase_Znf_dom_DNA_BS"/>
</dbReference>
<proteinExistence type="inferred from homology"/>
<keyword evidence="13 16" id="KW-0326">Glycosidase</keyword>
<dbReference type="SUPFAM" id="SSF57716">
    <property type="entry name" value="Glucocorticoid receptor-like (DNA-binding domain)"/>
    <property type="match status" value="1"/>
</dbReference>
<dbReference type="NCBIfam" id="NF002211">
    <property type="entry name" value="PRK01103.1"/>
    <property type="match status" value="1"/>
</dbReference>
<feature type="binding site" evidence="16">
    <location>
        <position position="111"/>
    </location>
    <ligand>
        <name>DNA</name>
        <dbReference type="ChEBI" id="CHEBI:16991"/>
    </ligand>
</feature>
<organism evidence="19 20">
    <name type="scientific">Liquorilactobacillus capillatus DSM 19910</name>
    <dbReference type="NCBI Taxonomy" id="1423731"/>
    <lineage>
        <taxon>Bacteria</taxon>
        <taxon>Bacillati</taxon>
        <taxon>Bacillota</taxon>
        <taxon>Bacilli</taxon>
        <taxon>Lactobacillales</taxon>
        <taxon>Lactobacillaceae</taxon>
        <taxon>Liquorilactobacillus</taxon>
    </lineage>
</organism>
<evidence type="ECO:0000313" key="19">
    <source>
        <dbReference type="EMBL" id="KRL03197.1"/>
    </source>
</evidence>
<keyword evidence="8 16" id="KW-0862">Zinc</keyword>
<feature type="active site" description="Proton donor; for beta-elimination activity" evidence="16">
    <location>
        <position position="58"/>
    </location>
</feature>
<dbReference type="FunFam" id="1.10.8.50:FF:000003">
    <property type="entry name" value="Formamidopyrimidine-DNA glycosylase"/>
    <property type="match status" value="1"/>
</dbReference>
<dbReference type="Gene3D" id="3.20.190.10">
    <property type="entry name" value="MutM-like, N-terminal"/>
    <property type="match status" value="1"/>
</dbReference>
<dbReference type="InterPro" id="IPR020629">
    <property type="entry name" value="FPG_Glyclase"/>
</dbReference>
<feature type="domain" description="Formamidopyrimidine-DNA glycosylase catalytic" evidence="18">
    <location>
        <begin position="2"/>
        <end position="114"/>
    </location>
</feature>
<evidence type="ECO:0000256" key="12">
    <source>
        <dbReference type="ARBA" id="ARBA00023268"/>
    </source>
</evidence>
<evidence type="ECO:0000256" key="3">
    <source>
        <dbReference type="ARBA" id="ARBA00011245"/>
    </source>
</evidence>
<dbReference type="EMBL" id="AZEF01000006">
    <property type="protein sequence ID" value="KRL03197.1"/>
    <property type="molecule type" value="Genomic_DNA"/>
</dbReference>
<keyword evidence="20" id="KW-1185">Reference proteome</keyword>
<dbReference type="RefSeq" id="WP_057742121.1">
    <property type="nucleotide sequence ID" value="NZ_AZEF01000006.1"/>
</dbReference>
<evidence type="ECO:0000256" key="6">
    <source>
        <dbReference type="ARBA" id="ARBA00022771"/>
    </source>
</evidence>
<dbReference type="GO" id="GO:0140078">
    <property type="term" value="F:class I DNA-(apurinic or apyrimidinic site) endonuclease activity"/>
    <property type="evidence" value="ECO:0007669"/>
    <property type="project" value="UniProtKB-EC"/>
</dbReference>
<accession>A0A0R1M502</accession>